<dbReference type="EMBL" id="SPHZ02000011">
    <property type="protein sequence ID" value="KAF0892819.1"/>
    <property type="molecule type" value="Genomic_DNA"/>
</dbReference>
<gene>
    <name evidence="2" type="ORF">E2562_018613</name>
</gene>
<protein>
    <submittedName>
        <fullName evidence="2">Uncharacterized protein</fullName>
    </submittedName>
</protein>
<evidence type="ECO:0000256" key="1">
    <source>
        <dbReference type="SAM" id="MobiDB-lite"/>
    </source>
</evidence>
<dbReference type="AlphaFoldDB" id="A0A6G1BXT3"/>
<proteinExistence type="predicted"/>
<reference evidence="2 3" key="1">
    <citation type="submission" date="2019-11" db="EMBL/GenBank/DDBJ databases">
        <title>Whole genome sequence of Oryza granulata.</title>
        <authorList>
            <person name="Li W."/>
        </authorList>
    </citation>
    <scope>NUCLEOTIDE SEQUENCE [LARGE SCALE GENOMIC DNA]</scope>
    <source>
        <strain evidence="3">cv. Menghai</strain>
        <tissue evidence="2">Leaf</tissue>
    </source>
</reference>
<evidence type="ECO:0000313" key="3">
    <source>
        <dbReference type="Proteomes" id="UP000479710"/>
    </source>
</evidence>
<evidence type="ECO:0000313" key="2">
    <source>
        <dbReference type="EMBL" id="KAF0892819.1"/>
    </source>
</evidence>
<sequence length="67" mass="6910">MAVLAGTFRPAPTIATGSPAALWWLVSDARSRSGIACRVQPRGRGPGYPFPSQPGPTRSSGVSLLSS</sequence>
<keyword evidence="3" id="KW-1185">Reference proteome</keyword>
<dbReference type="Proteomes" id="UP000479710">
    <property type="component" value="Unassembled WGS sequence"/>
</dbReference>
<accession>A0A6G1BXT3</accession>
<feature type="compositionally biased region" description="Polar residues" evidence="1">
    <location>
        <begin position="55"/>
        <end position="67"/>
    </location>
</feature>
<organism evidence="2 3">
    <name type="scientific">Oryza meyeriana var. granulata</name>
    <dbReference type="NCBI Taxonomy" id="110450"/>
    <lineage>
        <taxon>Eukaryota</taxon>
        <taxon>Viridiplantae</taxon>
        <taxon>Streptophyta</taxon>
        <taxon>Embryophyta</taxon>
        <taxon>Tracheophyta</taxon>
        <taxon>Spermatophyta</taxon>
        <taxon>Magnoliopsida</taxon>
        <taxon>Liliopsida</taxon>
        <taxon>Poales</taxon>
        <taxon>Poaceae</taxon>
        <taxon>BOP clade</taxon>
        <taxon>Oryzoideae</taxon>
        <taxon>Oryzeae</taxon>
        <taxon>Oryzinae</taxon>
        <taxon>Oryza</taxon>
        <taxon>Oryza meyeriana</taxon>
    </lineage>
</organism>
<comment type="caution">
    <text evidence="2">The sequence shown here is derived from an EMBL/GenBank/DDBJ whole genome shotgun (WGS) entry which is preliminary data.</text>
</comment>
<feature type="region of interest" description="Disordered" evidence="1">
    <location>
        <begin position="38"/>
        <end position="67"/>
    </location>
</feature>
<name>A0A6G1BXT3_9ORYZ</name>